<dbReference type="EMBL" id="CAJNOQ010013260">
    <property type="protein sequence ID" value="CAF1317752.1"/>
    <property type="molecule type" value="Genomic_DNA"/>
</dbReference>
<evidence type="ECO:0000313" key="2">
    <source>
        <dbReference type="EMBL" id="CAF1317752.1"/>
    </source>
</evidence>
<comment type="caution">
    <text evidence="2">The sequence shown here is derived from an EMBL/GenBank/DDBJ whole genome shotgun (WGS) entry which is preliminary data.</text>
</comment>
<keyword evidence="5" id="KW-1185">Reference proteome</keyword>
<dbReference type="EMBL" id="CAJNOK010011321">
    <property type="protein sequence ID" value="CAF1137616.1"/>
    <property type="molecule type" value="Genomic_DNA"/>
</dbReference>
<dbReference type="Proteomes" id="UP000681722">
    <property type="component" value="Unassembled WGS sequence"/>
</dbReference>
<evidence type="ECO:0000313" key="4">
    <source>
        <dbReference type="EMBL" id="CAF4161185.1"/>
    </source>
</evidence>
<accession>A0A815F1Z0</accession>
<sequence>MEAEGARHIFQRSAEYGFRYKYLVWDGDVSAYEMVKDTYIKQRDEDEENTNDQPTSESFYVTGASAEAVIIFNRDRVGLLPFFDTLGLDVNYSLLDSSLVIDSKRLAKAQAENPKKTSKFILSKTTNPGTESFVETYTLKRPLQAGENTRETLDQVYYILKNETDIDYCTKTMNKYTNSLLKLNDNYN</sequence>
<dbReference type="Proteomes" id="UP000663829">
    <property type="component" value="Unassembled WGS sequence"/>
</dbReference>
<dbReference type="OrthoDB" id="10060618at2759"/>
<organism evidence="2 5">
    <name type="scientific">Didymodactylos carnosus</name>
    <dbReference type="NCBI Taxonomy" id="1234261"/>
    <lineage>
        <taxon>Eukaryota</taxon>
        <taxon>Metazoa</taxon>
        <taxon>Spiralia</taxon>
        <taxon>Gnathifera</taxon>
        <taxon>Rotifera</taxon>
        <taxon>Eurotatoria</taxon>
        <taxon>Bdelloidea</taxon>
        <taxon>Philodinida</taxon>
        <taxon>Philodinidae</taxon>
        <taxon>Didymodactylos</taxon>
    </lineage>
</organism>
<dbReference type="AlphaFoldDB" id="A0A815F1Z0"/>
<dbReference type="Proteomes" id="UP000682733">
    <property type="component" value="Unassembled WGS sequence"/>
</dbReference>
<dbReference type="Proteomes" id="UP000677228">
    <property type="component" value="Unassembled WGS sequence"/>
</dbReference>
<dbReference type="EMBL" id="CAJOBC010046091">
    <property type="protein sequence ID" value="CAF4161185.1"/>
    <property type="molecule type" value="Genomic_DNA"/>
</dbReference>
<gene>
    <name evidence="2" type="ORF">GPM918_LOCUS29319</name>
    <name evidence="1" type="ORF">OVA965_LOCUS20965</name>
    <name evidence="4" type="ORF">SRO942_LOCUS29894</name>
    <name evidence="3" type="ORF">TMI583_LOCUS21494</name>
</gene>
<evidence type="ECO:0000313" key="5">
    <source>
        <dbReference type="Proteomes" id="UP000663829"/>
    </source>
</evidence>
<reference evidence="2" key="1">
    <citation type="submission" date="2021-02" db="EMBL/GenBank/DDBJ databases">
        <authorList>
            <person name="Nowell W R."/>
        </authorList>
    </citation>
    <scope>NUCLEOTIDE SEQUENCE</scope>
</reference>
<dbReference type="EMBL" id="CAJOBA010024773">
    <property type="protein sequence ID" value="CAF3928045.1"/>
    <property type="molecule type" value="Genomic_DNA"/>
</dbReference>
<evidence type="ECO:0000313" key="1">
    <source>
        <dbReference type="EMBL" id="CAF1137616.1"/>
    </source>
</evidence>
<evidence type="ECO:0000313" key="3">
    <source>
        <dbReference type="EMBL" id="CAF3928045.1"/>
    </source>
</evidence>
<name>A0A815F1Z0_9BILA</name>
<proteinExistence type="predicted"/>
<protein>
    <submittedName>
        <fullName evidence="2">Uncharacterized protein</fullName>
    </submittedName>
</protein>